<evidence type="ECO:0000313" key="1">
    <source>
        <dbReference type="EMBL" id="VFJ87309.1"/>
    </source>
</evidence>
<dbReference type="InterPro" id="IPR029058">
    <property type="entry name" value="AB_hydrolase_fold"/>
</dbReference>
<keyword evidence="1" id="KW-0378">Hydrolase</keyword>
<proteinExistence type="predicted"/>
<dbReference type="AlphaFoldDB" id="A0A450U6Q3"/>
<name>A0A450U6Q3_9GAMM</name>
<dbReference type="EMBL" id="CAADFF010000006">
    <property type="protein sequence ID" value="VFJ87309.1"/>
    <property type="molecule type" value="Genomic_DNA"/>
</dbReference>
<dbReference type="InterPro" id="IPR008886">
    <property type="entry name" value="UPF0227/Esterase_YqiA"/>
</dbReference>
<dbReference type="GO" id="GO:0016787">
    <property type="term" value="F:hydrolase activity"/>
    <property type="evidence" value="ECO:0007669"/>
    <property type="project" value="UniProtKB-KW"/>
</dbReference>
<reference evidence="1" key="1">
    <citation type="submission" date="2019-02" db="EMBL/GenBank/DDBJ databases">
        <authorList>
            <person name="Gruber-Vodicka R. H."/>
            <person name="Seah K. B. B."/>
        </authorList>
    </citation>
    <scope>NUCLEOTIDE SEQUENCE</scope>
    <source>
        <strain evidence="1">BECK_M7</strain>
    </source>
</reference>
<accession>A0A450U6Q3</accession>
<protein>
    <submittedName>
        <fullName evidence="1">Alpha/beta hydrolase family protein</fullName>
    </submittedName>
</protein>
<gene>
    <name evidence="1" type="ORF">BECKLFY1418B_GA0070995_100614</name>
</gene>
<organism evidence="1">
    <name type="scientific">Candidatus Kentrum sp. LFY</name>
    <dbReference type="NCBI Taxonomy" id="2126342"/>
    <lineage>
        <taxon>Bacteria</taxon>
        <taxon>Pseudomonadati</taxon>
        <taxon>Pseudomonadota</taxon>
        <taxon>Gammaproteobacteria</taxon>
        <taxon>Candidatus Kentrum</taxon>
    </lineage>
</organism>
<dbReference type="Pfam" id="PF05728">
    <property type="entry name" value="UPF0227"/>
    <property type="match status" value="1"/>
</dbReference>
<dbReference type="Gene3D" id="3.40.50.1820">
    <property type="entry name" value="alpha/beta hydrolase"/>
    <property type="match status" value="1"/>
</dbReference>
<dbReference type="SUPFAM" id="SSF53474">
    <property type="entry name" value="alpha/beta-Hydrolases"/>
    <property type="match status" value="1"/>
</dbReference>
<sequence>MPRNIVYFSHGQESGPWGTKIQYLAEIARRRGFYVESPDYSDIPDPENRVERLLDLVPRDADNLVLVGSSAGGYVSAVASETLNPTGLFLLAPAVLIRGFGTRNPQPRANHRWIVHGWNDDVVSAGSVICFGEQHKMRLHMLDGDHRLIDVLPSVGALFDLFLHEILASAENAEIGNSAPKPIHPN</sequence>